<reference evidence="1" key="1">
    <citation type="submission" date="2017-05" db="UniProtKB">
        <authorList>
            <consortium name="EnsemblMetazoa"/>
        </authorList>
    </citation>
    <scope>IDENTIFICATION</scope>
</reference>
<evidence type="ECO:0000313" key="1">
    <source>
        <dbReference type="EnsemblMetazoa" id="Aqu2.1.24028_001"/>
    </source>
</evidence>
<dbReference type="EnsemblMetazoa" id="Aqu2.1.24028_001">
    <property type="protein sequence ID" value="Aqu2.1.24028_001"/>
    <property type="gene ID" value="Aqu2.1.24028"/>
</dbReference>
<proteinExistence type="predicted"/>
<organism evidence="1">
    <name type="scientific">Amphimedon queenslandica</name>
    <name type="common">Sponge</name>
    <dbReference type="NCBI Taxonomy" id="400682"/>
    <lineage>
        <taxon>Eukaryota</taxon>
        <taxon>Metazoa</taxon>
        <taxon>Porifera</taxon>
        <taxon>Demospongiae</taxon>
        <taxon>Heteroscleromorpha</taxon>
        <taxon>Haplosclerida</taxon>
        <taxon>Niphatidae</taxon>
        <taxon>Amphimedon</taxon>
    </lineage>
</organism>
<sequence length="155" mass="17985">MRSAPEADILIIHNTLSDDVVEKLLAACPSCHIKHKDPVNMHISHDQRLYLLYDYLLNNPDIDYLVITDIRDVSFFADPFKVMKETGDKMETLLWLQKMLIICFPNLKDAERNKIFNLYGILNSDTLGRPRRILAPFTIEAYDPLPGYSKYLRSL</sequence>
<name>A0A1X7U8P4_AMPQE</name>
<accession>A0A1X7U8P4</accession>
<dbReference type="InParanoid" id="A0A1X7U8P4"/>
<protein>
    <submittedName>
        <fullName evidence="1">Uncharacterized protein</fullName>
    </submittedName>
</protein>
<dbReference type="AlphaFoldDB" id="A0A1X7U8P4"/>